<evidence type="ECO:0000313" key="2">
    <source>
        <dbReference type="Proteomes" id="UP000297422"/>
    </source>
</evidence>
<keyword evidence="2" id="KW-1185">Reference proteome</keyword>
<evidence type="ECO:0000313" key="1">
    <source>
        <dbReference type="EMBL" id="TGM11088.1"/>
    </source>
</evidence>
<organism evidence="1 2">
    <name type="scientific">Leptospira stimsonii</name>
    <dbReference type="NCBI Taxonomy" id="2202203"/>
    <lineage>
        <taxon>Bacteria</taxon>
        <taxon>Pseudomonadati</taxon>
        <taxon>Spirochaetota</taxon>
        <taxon>Spirochaetia</taxon>
        <taxon>Leptospirales</taxon>
        <taxon>Leptospiraceae</taxon>
        <taxon>Leptospira</taxon>
    </lineage>
</organism>
<evidence type="ECO:0008006" key="3">
    <source>
        <dbReference type="Google" id="ProtNLM"/>
    </source>
</evidence>
<dbReference type="EMBL" id="RQGT01000098">
    <property type="protein sequence ID" value="TGM11088.1"/>
    <property type="molecule type" value="Genomic_DNA"/>
</dbReference>
<protein>
    <recommendedName>
        <fullName evidence="3">ASCH domain-containing protein</fullName>
    </recommendedName>
</protein>
<reference evidence="2" key="1">
    <citation type="journal article" date="2019" name="PLoS Negl. Trop. Dis.">
        <title>Revisiting the worldwide diversity of Leptospira species in the environment.</title>
        <authorList>
            <person name="Vincent A.T."/>
            <person name="Schiettekatte O."/>
            <person name="Bourhy P."/>
            <person name="Veyrier F.J."/>
            <person name="Picardeau M."/>
        </authorList>
    </citation>
    <scope>NUCLEOTIDE SEQUENCE [LARGE SCALE GENOMIC DNA]</scope>
    <source>
        <strain evidence="2">201702407</strain>
    </source>
</reference>
<accession>A0ABY2MXP5</accession>
<gene>
    <name evidence="1" type="ORF">EHQ90_16855</name>
</gene>
<sequence>MNTDLKALSVQQPWARFITEGIHVSKDILGNNIEGYFEKKNYENRTWKTKFRGWVLIHAPLRIDRSAIEFLERRFHTDVVEYHKLISQYEPVGGIVGAAYISDCLPLQEVSEQEIWASGPYCFKIEKAISLAFQPCKGALSFFRPEVSDWYLLTAAEMIRKFEQTEGGNHGI</sequence>
<dbReference type="RefSeq" id="WP_135686013.1">
    <property type="nucleotide sequence ID" value="NZ_RQEQ01000072.1"/>
</dbReference>
<name>A0ABY2MXP5_9LEPT</name>
<dbReference type="Gene3D" id="2.30.130.30">
    <property type="entry name" value="Hypothetical protein"/>
    <property type="match status" value="1"/>
</dbReference>
<dbReference type="InterPro" id="IPR015947">
    <property type="entry name" value="PUA-like_sf"/>
</dbReference>
<dbReference type="Proteomes" id="UP000297422">
    <property type="component" value="Unassembled WGS sequence"/>
</dbReference>
<proteinExistence type="predicted"/>
<comment type="caution">
    <text evidence="1">The sequence shown here is derived from an EMBL/GenBank/DDBJ whole genome shotgun (WGS) entry which is preliminary data.</text>
</comment>
<dbReference type="SUPFAM" id="SSF88697">
    <property type="entry name" value="PUA domain-like"/>
    <property type="match status" value="1"/>
</dbReference>